<dbReference type="InterPro" id="IPR037136">
    <property type="entry name" value="RNA3'_phos_cyclase_dom_sf"/>
</dbReference>
<dbReference type="AlphaFoldDB" id="A0A6B2L7X8"/>
<dbReference type="InterPro" id="IPR020719">
    <property type="entry name" value="RNA3'_term_phos_cycl-like_CS"/>
</dbReference>
<evidence type="ECO:0000256" key="5">
    <source>
        <dbReference type="ARBA" id="ARBA00022741"/>
    </source>
</evidence>
<dbReference type="Pfam" id="PF01137">
    <property type="entry name" value="RTC"/>
    <property type="match status" value="1"/>
</dbReference>
<evidence type="ECO:0000256" key="3">
    <source>
        <dbReference type="ARBA" id="ARBA00021428"/>
    </source>
</evidence>
<dbReference type="GO" id="GO:0003963">
    <property type="term" value="F:RNA-3'-phosphate cyclase activity"/>
    <property type="evidence" value="ECO:0007669"/>
    <property type="project" value="UniProtKB-EC"/>
</dbReference>
<dbReference type="InterPro" id="IPR013791">
    <property type="entry name" value="RNA3'-term_phos_cycl_insert"/>
</dbReference>
<protein>
    <recommendedName>
        <fullName evidence="3">RNA 3'-terminal phosphate cyclase</fullName>
        <ecNumber evidence="2">6.5.1.4</ecNumber>
    </recommendedName>
    <alternativeName>
        <fullName evidence="7">RNA terminal phosphate cyclase domain-containing protein 1</fullName>
    </alternativeName>
</protein>
<keyword evidence="4" id="KW-0436">Ligase</keyword>
<comment type="catalytic activity">
    <reaction evidence="6">
        <text>a 3'-end 3'-phospho-ribonucleotide-RNA + ATP = a 3'-end 2',3'-cyclophospho-ribonucleotide-RNA + AMP + diphosphate</text>
        <dbReference type="Rhea" id="RHEA:23976"/>
        <dbReference type="Rhea" id="RHEA-COMP:10463"/>
        <dbReference type="Rhea" id="RHEA-COMP:10464"/>
        <dbReference type="ChEBI" id="CHEBI:30616"/>
        <dbReference type="ChEBI" id="CHEBI:33019"/>
        <dbReference type="ChEBI" id="CHEBI:83062"/>
        <dbReference type="ChEBI" id="CHEBI:83064"/>
        <dbReference type="ChEBI" id="CHEBI:456215"/>
        <dbReference type="EC" id="6.5.1.4"/>
    </reaction>
</comment>
<proteinExistence type="inferred from homology"/>
<comment type="function">
    <text evidence="8">Catalyzes the conversion of 3'-phosphate to a 2',3'-cyclic phosphodiester at the end of RNA. The mechanism of action of the enzyme occurs in 3 steps: (A) adenylation of the enzyme by ATP; (B) transfer of adenylate to an RNA-N3'P to produce RNA-N3'PP5'A; (C) and attack of the adjacent 2'-hydroxyl on the 3'-phosphorus in the diester linkage to produce the cyclic end product. Likely functions in some aspects of cellular RNA processing. Function plays an important role in regulating axon regeneration by inhibiting central nervous system (CNS) axon regeneration following optic nerve injury.</text>
</comment>
<evidence type="ECO:0000259" key="12">
    <source>
        <dbReference type="Pfam" id="PF05189"/>
    </source>
</evidence>
<organism evidence="13">
    <name type="scientific">Arcella intermedia</name>
    <dbReference type="NCBI Taxonomy" id="1963864"/>
    <lineage>
        <taxon>Eukaryota</taxon>
        <taxon>Amoebozoa</taxon>
        <taxon>Tubulinea</taxon>
        <taxon>Elardia</taxon>
        <taxon>Arcellinida</taxon>
        <taxon>Sphaerothecina</taxon>
        <taxon>Arcellidae</taxon>
        <taxon>Arcella</taxon>
    </lineage>
</organism>
<evidence type="ECO:0000256" key="1">
    <source>
        <dbReference type="ARBA" id="ARBA00009206"/>
    </source>
</evidence>
<feature type="domain" description="RNA 3'-terminal phosphate cyclase" evidence="11">
    <location>
        <begin position="1"/>
        <end position="316"/>
    </location>
</feature>
<dbReference type="NCBIfam" id="TIGR03399">
    <property type="entry name" value="RNA_3prim_cycl"/>
    <property type="match status" value="1"/>
</dbReference>
<evidence type="ECO:0000256" key="7">
    <source>
        <dbReference type="ARBA" id="ARBA00032543"/>
    </source>
</evidence>
<dbReference type="InterPro" id="IPR023797">
    <property type="entry name" value="RNA3'_phos_cyclase_dom"/>
</dbReference>
<evidence type="ECO:0000256" key="2">
    <source>
        <dbReference type="ARBA" id="ARBA00012725"/>
    </source>
</evidence>
<accession>A0A6B2L7X8</accession>
<feature type="binding site" evidence="10">
    <location>
        <begin position="272"/>
        <end position="276"/>
    </location>
    <ligand>
        <name>ATP</name>
        <dbReference type="ChEBI" id="CHEBI:30616"/>
    </ligand>
</feature>
<comment type="similarity">
    <text evidence="1">Belongs to the RNA 3'-terminal cyclase family. Type 1 subfamily.</text>
</comment>
<reference evidence="13" key="1">
    <citation type="journal article" date="2020" name="J. Eukaryot. Microbiol.">
        <title>De novo Sequencing, Assembly and Annotation of the Transcriptome for the Free-Living Testate Amoeba Arcella intermedia.</title>
        <authorList>
            <person name="Ribeiro G.M."/>
            <person name="Porfirio-Sousa A.L."/>
            <person name="Maurer-Alcala X.X."/>
            <person name="Katz L.A."/>
            <person name="Lahr D.J.G."/>
        </authorList>
    </citation>
    <scope>NUCLEOTIDE SEQUENCE</scope>
</reference>
<dbReference type="InterPro" id="IPR036553">
    <property type="entry name" value="RPTC_insert"/>
</dbReference>
<dbReference type="FunFam" id="3.30.360.20:FF:000002">
    <property type="entry name" value="RNA terminal phosphate cyclase-like 1"/>
    <property type="match status" value="1"/>
</dbReference>
<evidence type="ECO:0000256" key="8">
    <source>
        <dbReference type="ARBA" id="ARBA00045867"/>
    </source>
</evidence>
<feature type="binding site" evidence="10">
    <location>
        <position position="79"/>
    </location>
    <ligand>
        <name>ATP</name>
        <dbReference type="ChEBI" id="CHEBI:30616"/>
    </ligand>
</feature>
<feature type="domain" description="RNA 3'-terminal phosphate cyclase insert" evidence="12">
    <location>
        <begin position="160"/>
        <end position="264"/>
    </location>
</feature>
<keyword evidence="5 10" id="KW-0547">Nucleotide-binding</keyword>
<dbReference type="Pfam" id="PF05189">
    <property type="entry name" value="RTC_insert"/>
    <property type="match status" value="1"/>
</dbReference>
<dbReference type="PROSITE" id="PS01287">
    <property type="entry name" value="RTC"/>
    <property type="match status" value="1"/>
</dbReference>
<dbReference type="InterPro" id="IPR017770">
    <property type="entry name" value="RNA3'_term_phos_cyc_type_1"/>
</dbReference>
<evidence type="ECO:0000259" key="11">
    <source>
        <dbReference type="Pfam" id="PF01137"/>
    </source>
</evidence>
<dbReference type="Gene3D" id="3.30.360.20">
    <property type="entry name" value="RNA 3'-terminal phosphate cyclase, insert domain"/>
    <property type="match status" value="1"/>
</dbReference>
<sequence length="340" mass="36524">MSILMKKPVAVSNIRAKRAKPGLAAQHLTGIKLVSQMCKGSLRGGTIGSTTVSLHPGALVAGDFEADIGTAGSVGLLIQISFPCMIFGPGPYSVTYKGGTDAIMAPQLDYFSRVFKPFVSKFGIDFEIELVRRGFYPRGGGLVRVRTNPVTSLSAITVEERGDIVRIDVYAFCSGAVPENVPKRMSDSAVALLKKNLDQLFMIDYHIHLSKETQQTAFGDGTAIMICAQSSTGCILAGSSIGEKGKKAENVGEEAANHLLKDISYGGCTDEYLQDQIIIFMALAEGNSKVKVGPISEHTSTSIHYTGMLTGAKFTVTPTQIEKEHTFWLECSGIGFKRNN</sequence>
<dbReference type="GO" id="GO:0005524">
    <property type="term" value="F:ATP binding"/>
    <property type="evidence" value="ECO:0007669"/>
    <property type="project" value="UniProtKB-KW"/>
</dbReference>
<dbReference type="EC" id="6.5.1.4" evidence="2"/>
<evidence type="ECO:0000256" key="6">
    <source>
        <dbReference type="ARBA" id="ARBA00024481"/>
    </source>
</evidence>
<dbReference type="GO" id="GO:0006396">
    <property type="term" value="P:RNA processing"/>
    <property type="evidence" value="ECO:0007669"/>
    <property type="project" value="InterPro"/>
</dbReference>
<name>A0A6B2L7X8_9EUKA</name>
<dbReference type="InterPro" id="IPR000228">
    <property type="entry name" value="RNA3'_term_phos_cyc"/>
</dbReference>
<evidence type="ECO:0000313" key="13">
    <source>
        <dbReference type="EMBL" id="NDV33066.1"/>
    </source>
</evidence>
<dbReference type="PANTHER" id="PTHR11096">
    <property type="entry name" value="RNA 3' TERMINAL PHOSPHATE CYCLASE"/>
    <property type="match status" value="1"/>
</dbReference>
<evidence type="ECO:0000256" key="10">
    <source>
        <dbReference type="PIRSR" id="PIRSR005378-2"/>
    </source>
</evidence>
<dbReference type="PIRSF" id="PIRSF005378">
    <property type="entry name" value="RNA3'_term_phos_cycl_euk"/>
    <property type="match status" value="1"/>
</dbReference>
<dbReference type="InterPro" id="IPR013792">
    <property type="entry name" value="RNA3'P_cycl/enolpyr_Trfase_a/b"/>
</dbReference>
<keyword evidence="10" id="KW-0067">ATP-binding</keyword>
<dbReference type="SUPFAM" id="SSF52913">
    <property type="entry name" value="RNA 3'-terminal phosphate cyclase, RPTC, insert domain"/>
    <property type="match status" value="1"/>
</dbReference>
<feature type="active site" description="Tele-AMP-histidine intermediate" evidence="9">
    <location>
        <position position="298"/>
    </location>
</feature>
<evidence type="ECO:0000256" key="4">
    <source>
        <dbReference type="ARBA" id="ARBA00022598"/>
    </source>
</evidence>
<dbReference type="EMBL" id="GIBP01004097">
    <property type="protein sequence ID" value="NDV33066.1"/>
    <property type="molecule type" value="Transcribed_RNA"/>
</dbReference>
<dbReference type="GO" id="GO:0005634">
    <property type="term" value="C:nucleus"/>
    <property type="evidence" value="ECO:0007669"/>
    <property type="project" value="TreeGrafter"/>
</dbReference>
<dbReference type="PANTHER" id="PTHR11096:SF0">
    <property type="entry name" value="RNA 3'-TERMINAL PHOSPHATE CYCLASE"/>
    <property type="match status" value="1"/>
</dbReference>
<dbReference type="Gene3D" id="3.65.10.20">
    <property type="entry name" value="RNA 3'-terminal phosphate cyclase domain"/>
    <property type="match status" value="1"/>
</dbReference>
<dbReference type="SUPFAM" id="SSF55205">
    <property type="entry name" value="EPT/RTPC-like"/>
    <property type="match status" value="1"/>
</dbReference>
<evidence type="ECO:0000256" key="9">
    <source>
        <dbReference type="PIRSR" id="PIRSR005378-1"/>
    </source>
</evidence>